<dbReference type="EMBL" id="LR797210">
    <property type="protein sequence ID" value="CAB4194420.1"/>
    <property type="molecule type" value="Genomic_DNA"/>
</dbReference>
<organism evidence="1">
    <name type="scientific">uncultured Caudovirales phage</name>
    <dbReference type="NCBI Taxonomy" id="2100421"/>
    <lineage>
        <taxon>Viruses</taxon>
        <taxon>Duplodnaviria</taxon>
        <taxon>Heunggongvirae</taxon>
        <taxon>Uroviricota</taxon>
        <taxon>Caudoviricetes</taxon>
        <taxon>Peduoviridae</taxon>
        <taxon>Maltschvirus</taxon>
        <taxon>Maltschvirus maltsch</taxon>
    </lineage>
</organism>
<reference evidence="1" key="1">
    <citation type="submission" date="2020-05" db="EMBL/GenBank/DDBJ databases">
        <authorList>
            <person name="Chiriac C."/>
            <person name="Salcher M."/>
            <person name="Ghai R."/>
            <person name="Kavagutti S V."/>
        </authorList>
    </citation>
    <scope>NUCLEOTIDE SEQUENCE</scope>
</reference>
<protein>
    <submittedName>
        <fullName evidence="1">Uncharacterized protein</fullName>
    </submittedName>
</protein>
<name>A0A6J5RA27_9CAUD</name>
<proteinExistence type="predicted"/>
<evidence type="ECO:0000313" key="1">
    <source>
        <dbReference type="EMBL" id="CAB4194420.1"/>
    </source>
</evidence>
<gene>
    <name evidence="1" type="ORF">UFOVP1254_51</name>
</gene>
<sequence length="78" mass="8695">MNTFVLIVAIESEYATGVESRVADSCSAATKKQAERILLRRNKRYPKEALQVVFFNQPTPSPVWSLVTKTPSGAVRQL</sequence>
<accession>A0A6J5RA27</accession>